<dbReference type="EMBL" id="DSGB01000006">
    <property type="protein sequence ID" value="HER96995.1"/>
    <property type="molecule type" value="Genomic_DNA"/>
</dbReference>
<dbReference type="AlphaFoldDB" id="A0A7V2F867"/>
<keyword evidence="2" id="KW-0732">Signal</keyword>
<feature type="signal peptide" evidence="2">
    <location>
        <begin position="1"/>
        <end position="17"/>
    </location>
</feature>
<dbReference type="Gene3D" id="2.40.160.50">
    <property type="entry name" value="membrane protein fhac: a member of the omp85/tpsb transporter family"/>
    <property type="match status" value="1"/>
</dbReference>
<dbReference type="PANTHER" id="PTHR36842">
    <property type="entry name" value="PROTEIN TOLB HOMOLOG"/>
    <property type="match status" value="1"/>
</dbReference>
<dbReference type="InterPro" id="IPR011044">
    <property type="entry name" value="Quino_amine_DH_bsu"/>
</dbReference>
<accession>A0A7V2F867</accession>
<dbReference type="InterPro" id="IPR011042">
    <property type="entry name" value="6-blade_b-propeller_TolB-like"/>
</dbReference>
<name>A0A7V2F867_RHOMR</name>
<dbReference type="SUPFAM" id="SSF82171">
    <property type="entry name" value="DPP6 N-terminal domain-like"/>
    <property type="match status" value="1"/>
</dbReference>
<dbReference type="Pfam" id="PF07676">
    <property type="entry name" value="PD40"/>
    <property type="match status" value="3"/>
</dbReference>
<feature type="chain" id="PRO_5030868914" description="Bacterial surface antigen (D15) domain-containing protein" evidence="2">
    <location>
        <begin position="18"/>
        <end position="963"/>
    </location>
</feature>
<sequence>MEVVVLLLGLLANPAAAQCFNLLGGGLGGSHWKVAETPHLRVVYPSHLETLADQVAAIAEASHAALGSWFGRSLVGKPRLYLSDADDITNGLAVPLGKGYSCIWVYGNDPLLWTGKTPWLWRVVPHELAHLFHYQAIREQPFWLQQFLARPLPRFWTEGLAQYTTEVWDAQRGEQWLRTAVLEDALSYTDGRSRWNGRLLYAVGHAQTRYLAWKLGDSTLVHLLRHRTRQLGFLKVHDFYKAFQAATGKPYAAFEEEWRRHVNVYYNTLASQMETADSLQGERLQLPLAYIDDVAISPETAHWAILGMPSMRRPLTALYVGPSAQGPWRRIAEGDIRPPVAWSPDGRWLAFARRVRAPEGGLVYDLFLVRADGQQLRRLTYGWRAVAPAFSPEGRQIAFVAYREGRAGLYQIDLDSRAITPLYRFQEPVQIGTLRWHPNGRRLLFDRFVEGQRRDLAELDLETQSLHIYTDGTHDDRIPVWSPDGRRVAFTSLRDGVPNAFVLDPAAGTASRITYLVTGARVLAWLPATSTFPEGQLVLAVVQSKAAEHVYLVDARRRVREPWVQIPAPYAAWTAEGSLSQRLLEAAPDTLPIVRRYAYRSWAQLTPAASLVAPYYLGPLNAGVGGFTVWLEPLGYHTLAAGGLLSITAPRYSLGMLSYAGQRSTGTLGITLYRLPGPAVRYSNGTYVELQSGGEVAWFRRLASPPYGESHLMVRLRYRDRRAWGPSHPARLAGPLPPPVEAQQADLTLRLQHTRQRPYRYNAVHPLDGAGVRLWLLGASPVLGADVQFVRLDVAAYRLWPSWATHRLFAYLRLQAQSGRSLPQDYVGLSPTDELHLRLPGPIPTLLLPTPHERVRGFRQLIAGSLVVFGSLEHRSLLLQDAATQLLGSLRLGATALALFVDGALVRGQTLTKRLGAGVELKNALHLGMVNLTHALGLAYPFSQRKGDVTPELYYRVRASVPF</sequence>
<dbReference type="Gene3D" id="2.120.10.30">
    <property type="entry name" value="TolB, C-terminal domain"/>
    <property type="match status" value="2"/>
</dbReference>
<evidence type="ECO:0000256" key="2">
    <source>
        <dbReference type="SAM" id="SignalP"/>
    </source>
</evidence>
<dbReference type="SUPFAM" id="SSF50969">
    <property type="entry name" value="YVTN repeat-like/Quinoprotein amine dehydrogenase"/>
    <property type="match status" value="1"/>
</dbReference>
<dbReference type="PANTHER" id="PTHR36842:SF1">
    <property type="entry name" value="PROTEIN TOLB"/>
    <property type="match status" value="1"/>
</dbReference>
<evidence type="ECO:0000313" key="3">
    <source>
        <dbReference type="EMBL" id="HER96995.1"/>
    </source>
</evidence>
<gene>
    <name evidence="3" type="ORF">ENO59_10890</name>
</gene>
<proteinExistence type="inferred from homology"/>
<organism evidence="3">
    <name type="scientific">Rhodothermus marinus</name>
    <name type="common">Rhodothermus obamensis</name>
    <dbReference type="NCBI Taxonomy" id="29549"/>
    <lineage>
        <taxon>Bacteria</taxon>
        <taxon>Pseudomonadati</taxon>
        <taxon>Rhodothermota</taxon>
        <taxon>Rhodothermia</taxon>
        <taxon>Rhodothermales</taxon>
        <taxon>Rhodothermaceae</taxon>
        <taxon>Rhodothermus</taxon>
    </lineage>
</organism>
<evidence type="ECO:0000256" key="1">
    <source>
        <dbReference type="ARBA" id="ARBA00009820"/>
    </source>
</evidence>
<comment type="similarity">
    <text evidence="1">Belongs to the TolB family.</text>
</comment>
<reference evidence="3" key="1">
    <citation type="journal article" date="2020" name="mSystems">
        <title>Genome- and Community-Level Interaction Insights into Carbon Utilization and Element Cycling Functions of Hydrothermarchaeota in Hydrothermal Sediment.</title>
        <authorList>
            <person name="Zhou Z."/>
            <person name="Liu Y."/>
            <person name="Xu W."/>
            <person name="Pan J."/>
            <person name="Luo Z.H."/>
            <person name="Li M."/>
        </authorList>
    </citation>
    <scope>NUCLEOTIDE SEQUENCE [LARGE SCALE GENOMIC DNA]</scope>
    <source>
        <strain evidence="3">SpSt-143</strain>
    </source>
</reference>
<evidence type="ECO:0008006" key="4">
    <source>
        <dbReference type="Google" id="ProtNLM"/>
    </source>
</evidence>
<comment type="caution">
    <text evidence="3">The sequence shown here is derived from an EMBL/GenBank/DDBJ whole genome shotgun (WGS) entry which is preliminary data.</text>
</comment>
<protein>
    <recommendedName>
        <fullName evidence="4">Bacterial surface antigen (D15) domain-containing protein</fullName>
    </recommendedName>
</protein>
<dbReference type="InterPro" id="IPR011659">
    <property type="entry name" value="WD40"/>
</dbReference>